<organism evidence="2 3">
    <name type="scientific">Paramuricea clavata</name>
    <name type="common">Red gorgonian</name>
    <name type="synonym">Violescent sea-whip</name>
    <dbReference type="NCBI Taxonomy" id="317549"/>
    <lineage>
        <taxon>Eukaryota</taxon>
        <taxon>Metazoa</taxon>
        <taxon>Cnidaria</taxon>
        <taxon>Anthozoa</taxon>
        <taxon>Octocorallia</taxon>
        <taxon>Malacalcyonacea</taxon>
        <taxon>Plexauridae</taxon>
        <taxon>Paramuricea</taxon>
    </lineage>
</organism>
<dbReference type="OrthoDB" id="5966473at2759"/>
<dbReference type="FunFam" id="3.30.70.270:FF:000026">
    <property type="entry name" value="Transposon Ty3-G Gag-Pol polyprotein"/>
    <property type="match status" value="1"/>
</dbReference>
<dbReference type="PROSITE" id="PS50994">
    <property type="entry name" value="INTEGRASE"/>
    <property type="match status" value="1"/>
</dbReference>
<dbReference type="InterPro" id="IPR001584">
    <property type="entry name" value="Integrase_cat-core"/>
</dbReference>
<dbReference type="InterPro" id="IPR043128">
    <property type="entry name" value="Rev_trsase/Diguanyl_cyclase"/>
</dbReference>
<feature type="region of interest" description="Disordered" evidence="1">
    <location>
        <begin position="1251"/>
        <end position="1270"/>
    </location>
</feature>
<dbReference type="Gene3D" id="1.10.340.70">
    <property type="match status" value="1"/>
</dbReference>
<dbReference type="InterPro" id="IPR041588">
    <property type="entry name" value="Integrase_H2C2"/>
</dbReference>
<dbReference type="Pfam" id="PF17919">
    <property type="entry name" value="RT_RNaseH_2"/>
    <property type="match status" value="1"/>
</dbReference>
<dbReference type="InterPro" id="IPR041577">
    <property type="entry name" value="RT_RNaseH_2"/>
</dbReference>
<dbReference type="SUPFAM" id="SSF56672">
    <property type="entry name" value="DNA/RNA polymerases"/>
    <property type="match status" value="1"/>
</dbReference>
<protein>
    <submittedName>
        <fullName evidence="2">Transposon Ty3-G Gag-Pol poly</fullName>
    </submittedName>
</protein>
<evidence type="ECO:0000256" key="1">
    <source>
        <dbReference type="SAM" id="MobiDB-lite"/>
    </source>
</evidence>
<feature type="region of interest" description="Disordered" evidence="1">
    <location>
        <begin position="152"/>
        <end position="195"/>
    </location>
</feature>
<dbReference type="InterPro" id="IPR012337">
    <property type="entry name" value="RNaseH-like_sf"/>
</dbReference>
<dbReference type="Gene3D" id="3.30.70.270">
    <property type="match status" value="2"/>
</dbReference>
<comment type="caution">
    <text evidence="2">The sequence shown here is derived from an EMBL/GenBank/DDBJ whole genome shotgun (WGS) entry which is preliminary data.</text>
</comment>
<dbReference type="InterPro" id="IPR050951">
    <property type="entry name" value="Retrovirus_Pol_polyprotein"/>
</dbReference>
<sequence>MATYQIPAPEPMNCNGDVANNWKSFHEAYEDYLIATGLDQKDKKVQVATLKSLMGTECKKILKRLQLSEADMKDPAIILAKLQDRTSTKYSLRQLAEPCNFGTLEDEMVRDRLVLGCRDSAARTRLFREKDCTLKKAIESLRISETTSEQLKKIEREDNQEPVNYAQRQDAKKQNVSKSVDRQRKESGNQLKQGGKCKYCGGAHERDKHKCPAFWQVVPKKQGVNLMNEESSDDEYAFYVETVDAIRHVERKRYFVSLSFWDKDGGESQIQCQLDTGATCNVMSFNTLCEIKQSGSPTMQPTNTKLKLYNGSCVPALGECDLNCIYNGESRRLNFKIIKGEQKPLLSGETCTSMGLITVHIANSINTSPITAPSDIFMEYKDVFEGLGCLPGEYHLEIDPDAQPVKHIPRRIAIPLKAELKAHIETLEKMEVLKKVTEPTEWISSQVIVRKGSKLRLCIDPKDLNKALKRSHYPMPTIEEILPELAKAKVSSVADAKNGFWQVKLDETSSYLTTFWTPFGRYRWLRMPFGIATAPEEYQRRQHEVLEGLPGIHVIADDILITGQGETQEEALRDHDRNLVALLQRAREVNLKLNPKKLKLRLNEVPYIGHLLTPDGAKPDPEKVRAVQDMPRPDGRNRAEKVKVVQRFLGFVNYLAKFVPHLADESEHLRRLTDKDAEWVWEKHHQDAFDRIKKLVANHPVLCYYDISKPVSIQCDSSETGLGAALLQDGQPVAFASRTLTPTERGYAQIEKECLAIVFSCDRFNQYIYGRKSVDVQSDHKPLEAIFGKPLTAAPKRLQGMLLRLQKYNLKAPLPDVGPPGNCLRPEKEDVCRVDVEQINASEFIRVSDDGLRSIQRETEADAKLQRLKEIVLRGWPETKPEADPSVAEYWTFRDEISIYNGVLYKGDRVIVPTVLRKKLLSRIHASHQGEQACLRRARDALFWPGMSQQVKDLVSSYSLCADFAPEQAKEPLMTPELPKRPWSVIAQDLYSLDGKDFLITVDAHSGFWEVDELSQTTAADVINKTKQHLARYGIPDRVYSDNAPQFDCTEYASFADHWQFEHFSSSPYHKQSNGLVEAAAKSAKTLQKKAQRTGRDMWMSFLDYRNTPTEGMDSSPVQRLMSKRTKTTLPLAAHLLEPEIQQDVQTRLTLKRRKAKKHFDPGSKELPDLKIGQPIRMTSLPKDDRNKWRRGICLGKVAPRSYLVDVDGSVFRRNRKFLCSARDSTAETPPETSPLAVPSVIQSDLVPVQPLQQPTTTEEPPVPVSLPTPEIAQPVKITRSGRISKPPVRLNL</sequence>
<accession>A0A6S7G9A6</accession>
<dbReference type="SUPFAM" id="SSF53098">
    <property type="entry name" value="Ribonuclease H-like"/>
    <property type="match status" value="1"/>
</dbReference>
<dbReference type="InterPro" id="IPR000477">
    <property type="entry name" value="RT_dom"/>
</dbReference>
<dbReference type="PANTHER" id="PTHR37984">
    <property type="entry name" value="PROTEIN CBG26694"/>
    <property type="match status" value="1"/>
</dbReference>
<dbReference type="CDD" id="cd05481">
    <property type="entry name" value="retropepsin_like_LTR_1"/>
    <property type="match status" value="1"/>
</dbReference>
<name>A0A6S7G9A6_PARCT</name>
<dbReference type="FunFam" id="1.10.340.70:FF:000003">
    <property type="entry name" value="Protein CBG25708"/>
    <property type="match status" value="1"/>
</dbReference>
<reference evidence="2" key="1">
    <citation type="submission" date="2020-04" db="EMBL/GenBank/DDBJ databases">
        <authorList>
            <person name="Alioto T."/>
            <person name="Alioto T."/>
            <person name="Gomez Garrido J."/>
        </authorList>
    </citation>
    <scope>NUCLEOTIDE SEQUENCE</scope>
    <source>
        <strain evidence="2">A484AB</strain>
    </source>
</reference>
<proteinExistence type="predicted"/>
<keyword evidence="3" id="KW-1185">Reference proteome</keyword>
<evidence type="ECO:0000313" key="2">
    <source>
        <dbReference type="EMBL" id="CAB3982090.1"/>
    </source>
</evidence>
<dbReference type="Proteomes" id="UP001152795">
    <property type="component" value="Unassembled WGS sequence"/>
</dbReference>
<dbReference type="Pfam" id="PF00078">
    <property type="entry name" value="RVT_1"/>
    <property type="match status" value="1"/>
</dbReference>
<dbReference type="CDD" id="cd01647">
    <property type="entry name" value="RT_LTR"/>
    <property type="match status" value="1"/>
</dbReference>
<dbReference type="CDD" id="cd09274">
    <property type="entry name" value="RNase_HI_RT_Ty3"/>
    <property type="match status" value="1"/>
</dbReference>
<dbReference type="Gene3D" id="3.30.420.10">
    <property type="entry name" value="Ribonuclease H-like superfamily/Ribonuclease H"/>
    <property type="match status" value="1"/>
</dbReference>
<dbReference type="Gene3D" id="3.10.10.10">
    <property type="entry name" value="HIV Type 1 Reverse Transcriptase, subunit A, domain 1"/>
    <property type="match status" value="1"/>
</dbReference>
<evidence type="ECO:0000313" key="3">
    <source>
        <dbReference type="Proteomes" id="UP001152795"/>
    </source>
</evidence>
<dbReference type="EMBL" id="CACRXK020000465">
    <property type="protein sequence ID" value="CAB3982090.1"/>
    <property type="molecule type" value="Genomic_DNA"/>
</dbReference>
<dbReference type="GO" id="GO:0003676">
    <property type="term" value="F:nucleic acid binding"/>
    <property type="evidence" value="ECO:0007669"/>
    <property type="project" value="InterPro"/>
</dbReference>
<feature type="compositionally biased region" description="Basic and acidic residues" evidence="1">
    <location>
        <begin position="169"/>
        <end position="187"/>
    </location>
</feature>
<dbReference type="FunFam" id="3.30.420.10:FF:000063">
    <property type="entry name" value="Retrovirus-related Pol polyprotein from transposon 297-like Protein"/>
    <property type="match status" value="1"/>
</dbReference>
<dbReference type="InterPro" id="IPR043502">
    <property type="entry name" value="DNA/RNA_pol_sf"/>
</dbReference>
<gene>
    <name evidence="2" type="ORF">PACLA_8A056674</name>
</gene>
<feature type="compositionally biased region" description="Low complexity" evidence="1">
    <location>
        <begin position="1251"/>
        <end position="1260"/>
    </location>
</feature>
<dbReference type="PANTHER" id="PTHR37984:SF8">
    <property type="entry name" value="CCHC-TYPE DOMAIN-CONTAINING PROTEIN"/>
    <property type="match status" value="1"/>
</dbReference>
<dbReference type="GO" id="GO:0015074">
    <property type="term" value="P:DNA integration"/>
    <property type="evidence" value="ECO:0007669"/>
    <property type="project" value="InterPro"/>
</dbReference>
<dbReference type="Pfam" id="PF17921">
    <property type="entry name" value="Integrase_H2C2"/>
    <property type="match status" value="1"/>
</dbReference>
<dbReference type="InterPro" id="IPR036397">
    <property type="entry name" value="RNaseH_sf"/>
</dbReference>